<protein>
    <submittedName>
        <fullName evidence="2">Uncharacterized protein</fullName>
    </submittedName>
</protein>
<evidence type="ECO:0000313" key="3">
    <source>
        <dbReference type="EMBL" id="KAE9350866.1"/>
    </source>
</evidence>
<reference evidence="4 6" key="1">
    <citation type="submission" date="2018-09" db="EMBL/GenBank/DDBJ databases">
        <title>Genomic investigation of the strawberry pathogen Phytophthora fragariae indicates pathogenicity is determined by transcriptional variation in three key races.</title>
        <authorList>
            <person name="Adams T.M."/>
            <person name="Armitage A.D."/>
            <person name="Sobczyk M.K."/>
            <person name="Bates H.J."/>
            <person name="Dunwell J.M."/>
            <person name="Nellist C.F."/>
            <person name="Harrison R.J."/>
        </authorList>
    </citation>
    <scope>NUCLEOTIDE SEQUENCE [LARGE SCALE GENOMIC DNA]</scope>
    <source>
        <strain evidence="2 4">SCRP249</strain>
        <strain evidence="1 6">SCRP324</strain>
        <strain evidence="3 5">SCRP333</strain>
    </source>
</reference>
<accession>A0A6A3NVY3</accession>
<evidence type="ECO:0000313" key="6">
    <source>
        <dbReference type="Proteomes" id="UP000435112"/>
    </source>
</evidence>
<organism evidence="2 4">
    <name type="scientific">Phytophthora rubi</name>
    <dbReference type="NCBI Taxonomy" id="129364"/>
    <lineage>
        <taxon>Eukaryota</taxon>
        <taxon>Sar</taxon>
        <taxon>Stramenopiles</taxon>
        <taxon>Oomycota</taxon>
        <taxon>Peronosporomycetes</taxon>
        <taxon>Peronosporales</taxon>
        <taxon>Peronosporaceae</taxon>
        <taxon>Phytophthora</taxon>
    </lineage>
</organism>
<dbReference type="Proteomes" id="UP000429607">
    <property type="component" value="Unassembled WGS sequence"/>
</dbReference>
<proteinExistence type="predicted"/>
<evidence type="ECO:0000313" key="5">
    <source>
        <dbReference type="Proteomes" id="UP000434957"/>
    </source>
</evidence>
<dbReference type="EMBL" id="QXFV01000214">
    <property type="protein sequence ID" value="KAE9045407.1"/>
    <property type="molecule type" value="Genomic_DNA"/>
</dbReference>
<dbReference type="Proteomes" id="UP000434957">
    <property type="component" value="Unassembled WGS sequence"/>
</dbReference>
<name>A0A6A3NVY3_9STRA</name>
<sequence length="70" mass="7326">MCLLSLVSVSGPGSCSVSAPSGRKPFTLAAPSAREGCCRAERAAHVRSDWRPIQAGLNIAGPSWVERGLF</sequence>
<evidence type="ECO:0000313" key="1">
    <source>
        <dbReference type="EMBL" id="KAE9039926.1"/>
    </source>
</evidence>
<keyword evidence="5" id="KW-1185">Reference proteome</keyword>
<evidence type="ECO:0000313" key="2">
    <source>
        <dbReference type="EMBL" id="KAE9045407.1"/>
    </source>
</evidence>
<comment type="caution">
    <text evidence="2">The sequence shown here is derived from an EMBL/GenBank/DDBJ whole genome shotgun (WGS) entry which is preliminary data.</text>
</comment>
<evidence type="ECO:0000313" key="4">
    <source>
        <dbReference type="Proteomes" id="UP000429607"/>
    </source>
</evidence>
<dbReference type="EMBL" id="QXFT01000209">
    <property type="protein sequence ID" value="KAE9350866.1"/>
    <property type="molecule type" value="Genomic_DNA"/>
</dbReference>
<dbReference type="EMBL" id="QXFU01000219">
    <property type="protein sequence ID" value="KAE9039926.1"/>
    <property type="molecule type" value="Genomic_DNA"/>
</dbReference>
<dbReference type="AlphaFoldDB" id="A0A6A3NVY3"/>
<dbReference type="Proteomes" id="UP000435112">
    <property type="component" value="Unassembled WGS sequence"/>
</dbReference>
<gene>
    <name evidence="2" type="ORF">PR001_g4992</name>
    <name evidence="1" type="ORF">PR002_g5213</name>
    <name evidence="3" type="ORF">PR003_g5169</name>
</gene>